<name>A0A2A4B7P6_9SPHN</name>
<dbReference type="OrthoDB" id="9772295at2"/>
<dbReference type="InterPro" id="IPR014917">
    <property type="entry name" value="DUF1800"/>
</dbReference>
<gene>
    <name evidence="1" type="ORF">COC42_04725</name>
</gene>
<evidence type="ECO:0008006" key="3">
    <source>
        <dbReference type="Google" id="ProtNLM"/>
    </source>
</evidence>
<evidence type="ECO:0000313" key="1">
    <source>
        <dbReference type="EMBL" id="PCD03664.1"/>
    </source>
</evidence>
<protein>
    <recommendedName>
        <fullName evidence="3">DUF1800 domain-containing protein</fullName>
    </recommendedName>
</protein>
<keyword evidence="2" id="KW-1185">Reference proteome</keyword>
<dbReference type="AlphaFoldDB" id="A0A2A4B7P6"/>
<comment type="caution">
    <text evidence="1">The sequence shown here is derived from an EMBL/GenBank/DDBJ whole genome shotgun (WGS) entry which is preliminary data.</text>
</comment>
<sequence length="459" mass="49663">MAQDDIRIAWHRFGLGPRLGETPPRDARAWLEGQITTYRPMIAAASSRVIAAEIFGLIEQRRQARQEARLMGAGQPMELNAVGPASRRHLVEAIGVRGASALTTDAPFAERLVHFWSNHFAVSVEKQRMIALAGAFEFEAIRPHVMGRFSDMLLAVERHPAMLLFLDQAQSVGPGSPAALRAEARGRRRGLNENLAREIMELHTLGVRTGYGQTDVTELARALTGWTVGGLGPQGRAAEPGSFVFAPQLHEPGERRLLGERYPAGGLEQGTAMLETLARHPATARHIATKLARHFAGDAPPAAMIARLEAAFLRSGGDLPSVYRALIASPEAWAPQPVKFRSPWDWTIAVLRTSGVRVFPGQALSGLQQQLGQPVWKPGSPAGWDDSDASWAAPDAVMRRVEAAQRLAARAQSATLDARALARDQFPGTSSPTGAAVARAESPPEALALLFASPDFMRR</sequence>
<accession>A0A2A4B7P6</accession>
<reference evidence="1 2" key="1">
    <citation type="submission" date="2017-09" db="EMBL/GenBank/DDBJ databases">
        <title>Sphingomonas spermidinifaciens 9NM-10, whole genome shotgun sequence.</title>
        <authorList>
            <person name="Feng G."/>
            <person name="Zhu H."/>
        </authorList>
    </citation>
    <scope>NUCLEOTIDE SEQUENCE [LARGE SCALE GENOMIC DNA]</scope>
    <source>
        <strain evidence="1 2">9NM-10</strain>
    </source>
</reference>
<evidence type="ECO:0000313" key="2">
    <source>
        <dbReference type="Proteomes" id="UP000218366"/>
    </source>
</evidence>
<dbReference type="Pfam" id="PF08811">
    <property type="entry name" value="DUF1800"/>
    <property type="match status" value="1"/>
</dbReference>
<dbReference type="RefSeq" id="WP_096342068.1">
    <property type="nucleotide sequence ID" value="NZ_NWMW01000001.1"/>
</dbReference>
<dbReference type="Proteomes" id="UP000218366">
    <property type="component" value="Unassembled WGS sequence"/>
</dbReference>
<organism evidence="1 2">
    <name type="scientific">Sphingomonas spermidinifaciens</name>
    <dbReference type="NCBI Taxonomy" id="1141889"/>
    <lineage>
        <taxon>Bacteria</taxon>
        <taxon>Pseudomonadati</taxon>
        <taxon>Pseudomonadota</taxon>
        <taxon>Alphaproteobacteria</taxon>
        <taxon>Sphingomonadales</taxon>
        <taxon>Sphingomonadaceae</taxon>
        <taxon>Sphingomonas</taxon>
    </lineage>
</organism>
<proteinExistence type="predicted"/>
<dbReference type="EMBL" id="NWMW01000001">
    <property type="protein sequence ID" value="PCD03664.1"/>
    <property type="molecule type" value="Genomic_DNA"/>
</dbReference>